<proteinExistence type="inferred from homology"/>
<dbReference type="NCBIfam" id="TIGR04407">
    <property type="entry name" value="LptF_YjgP"/>
    <property type="match status" value="1"/>
</dbReference>
<comment type="subcellular location">
    <subcellularLocation>
        <location evidence="2">Cell inner membrane</location>
        <topology evidence="2">Multi-pass membrane protein</topology>
    </subcellularLocation>
</comment>
<evidence type="ECO:0000256" key="6">
    <source>
        <dbReference type="ARBA" id="ARBA00022475"/>
    </source>
</evidence>
<keyword evidence="7" id="KW-0997">Cell inner membrane</keyword>
<dbReference type="GO" id="GO:0043190">
    <property type="term" value="C:ATP-binding cassette (ABC) transporter complex"/>
    <property type="evidence" value="ECO:0007669"/>
    <property type="project" value="InterPro"/>
</dbReference>
<feature type="transmembrane region" description="Helical" evidence="12">
    <location>
        <begin position="300"/>
        <end position="317"/>
    </location>
</feature>
<keyword evidence="5" id="KW-0813">Transport</keyword>
<dbReference type="OrthoDB" id="9778062at2"/>
<dbReference type="HOGENOM" id="CLU_028799_0_1_6"/>
<dbReference type="EMBL" id="AUVB01000042">
    <property type="protein sequence ID" value="KGE03979.1"/>
    <property type="molecule type" value="Genomic_DNA"/>
</dbReference>
<keyword evidence="10 12" id="KW-0472">Membrane</keyword>
<feature type="transmembrane region" description="Helical" evidence="12">
    <location>
        <begin position="52"/>
        <end position="77"/>
    </location>
</feature>
<evidence type="ECO:0000256" key="7">
    <source>
        <dbReference type="ARBA" id="ARBA00022519"/>
    </source>
</evidence>
<name>A0A095WZB5_9GAMM</name>
<evidence type="ECO:0000256" key="11">
    <source>
        <dbReference type="ARBA" id="ARBA00026081"/>
    </source>
</evidence>
<evidence type="ECO:0000256" key="4">
    <source>
        <dbReference type="ARBA" id="ARBA00014213"/>
    </source>
</evidence>
<organism evidence="13 14">
    <name type="scientific">Pseudohaliea rubra DSM 19751</name>
    <dbReference type="NCBI Taxonomy" id="1265313"/>
    <lineage>
        <taxon>Bacteria</taxon>
        <taxon>Pseudomonadati</taxon>
        <taxon>Pseudomonadota</taxon>
        <taxon>Gammaproteobacteria</taxon>
        <taxon>Cellvibrionales</taxon>
        <taxon>Halieaceae</taxon>
        <taxon>Pseudohaliea</taxon>
    </lineage>
</organism>
<comment type="similarity">
    <text evidence="3">Belongs to the LptF/LptG family.</text>
</comment>
<evidence type="ECO:0000256" key="2">
    <source>
        <dbReference type="ARBA" id="ARBA00004429"/>
    </source>
</evidence>
<dbReference type="AlphaFoldDB" id="A0A095WZB5"/>
<reference evidence="13 14" key="1">
    <citation type="journal article" date="2014" name="Genome Announc.">
        <title>Genome Sequence of Gammaproteobacterial Pseudohaliea rubra Type Strain DSM 19751, Isolated from Coastal Seawater of the Mediterranean Sea.</title>
        <authorList>
            <person name="Spring S."/>
            <person name="Fiebig A."/>
            <person name="Riedel T."/>
            <person name="Goker M."/>
            <person name="Klenk H.P."/>
        </authorList>
    </citation>
    <scope>NUCLEOTIDE SEQUENCE [LARGE SCALE GENOMIC DNA]</scope>
    <source>
        <strain evidence="13 14">DSM 19751</strain>
    </source>
</reference>
<evidence type="ECO:0000256" key="10">
    <source>
        <dbReference type="ARBA" id="ARBA00023136"/>
    </source>
</evidence>
<feature type="transmembrane region" description="Helical" evidence="12">
    <location>
        <begin position="12"/>
        <end position="32"/>
    </location>
</feature>
<feature type="transmembrane region" description="Helical" evidence="12">
    <location>
        <begin position="329"/>
        <end position="347"/>
    </location>
</feature>
<dbReference type="PANTHER" id="PTHR33529:SF7">
    <property type="entry name" value="LIPOPOLYSACCHARIDE EXPORT SYSTEM PERMEASE PROTEIN LPTF"/>
    <property type="match status" value="1"/>
</dbReference>
<evidence type="ECO:0000313" key="13">
    <source>
        <dbReference type="EMBL" id="KGE03979.1"/>
    </source>
</evidence>
<dbReference type="RefSeq" id="WP_035514897.1">
    <property type="nucleotide sequence ID" value="NZ_KN234751.1"/>
</dbReference>
<dbReference type="STRING" id="1265313.HRUBRA_01484"/>
<dbReference type="PATRIC" id="fig|1265313.6.peg.1468"/>
<comment type="subunit">
    <text evidence="11">Component of the lipopolysaccharide transport and assembly complex. The LptBFG transporter is composed of two ATP-binding proteins (LptB) and two transmembrane proteins (LptF and LptG).</text>
</comment>
<dbReference type="PANTHER" id="PTHR33529">
    <property type="entry name" value="SLR0882 PROTEIN-RELATED"/>
    <property type="match status" value="1"/>
</dbReference>
<evidence type="ECO:0000256" key="12">
    <source>
        <dbReference type="SAM" id="Phobius"/>
    </source>
</evidence>
<keyword evidence="6" id="KW-1003">Cell membrane</keyword>
<comment type="caution">
    <text evidence="13">The sequence shown here is derived from an EMBL/GenBank/DDBJ whole genome shotgun (WGS) entry which is preliminary data.</text>
</comment>
<keyword evidence="8 12" id="KW-0812">Transmembrane</keyword>
<evidence type="ECO:0000256" key="1">
    <source>
        <dbReference type="ARBA" id="ARBA00002265"/>
    </source>
</evidence>
<evidence type="ECO:0000256" key="3">
    <source>
        <dbReference type="ARBA" id="ARBA00007725"/>
    </source>
</evidence>
<dbReference type="eggNOG" id="COG0795">
    <property type="taxonomic scope" value="Bacteria"/>
</dbReference>
<dbReference type="GO" id="GO:0015920">
    <property type="term" value="P:lipopolysaccharide transport"/>
    <property type="evidence" value="ECO:0007669"/>
    <property type="project" value="TreeGrafter"/>
</dbReference>
<keyword evidence="14" id="KW-1185">Reference proteome</keyword>
<dbReference type="GO" id="GO:0055085">
    <property type="term" value="P:transmembrane transport"/>
    <property type="evidence" value="ECO:0007669"/>
    <property type="project" value="InterPro"/>
</dbReference>
<evidence type="ECO:0000256" key="5">
    <source>
        <dbReference type="ARBA" id="ARBA00022448"/>
    </source>
</evidence>
<sequence length="358" mass="39636">MIIERYLSREILHPFGLGLGLLVLVFVGYSLAQQLTLAAAGQFDLLTAGRLVLLRTLVVLEVLLPSALFFSVLAGLGRLYRDGEMSALYAAGVSRGRILAAVFGLGLVISAVTGLISVEGRPWAYRESYRLQAQAAAEFDLKKMATGEFVTMGESDYTFIADDLDLERGLHKAVFLQKPHEDGARAELIYAASAALPTLNPSEPLTATFYDGYHYLLDNREQLDVTMNFGTLTIRLPGTEAQERYRRKAEPTEALRRSDRPKDIAEYQWRITTPLATVLLALIAVPLARSAPRESRTRSFLVAIAAYVCLFAITSAVRTGMEQGTVPDMPGLWGTYGVFALILLVMLRPPRLRRRRRP</sequence>
<feature type="transmembrane region" description="Helical" evidence="12">
    <location>
        <begin position="98"/>
        <end position="118"/>
    </location>
</feature>
<keyword evidence="9 12" id="KW-1133">Transmembrane helix</keyword>
<evidence type="ECO:0000256" key="9">
    <source>
        <dbReference type="ARBA" id="ARBA00022989"/>
    </source>
</evidence>
<evidence type="ECO:0000313" key="14">
    <source>
        <dbReference type="Proteomes" id="UP000029640"/>
    </source>
</evidence>
<dbReference type="Proteomes" id="UP000029640">
    <property type="component" value="Unassembled WGS sequence"/>
</dbReference>
<protein>
    <recommendedName>
        <fullName evidence="4">Lipopolysaccharide export system permease protein LptF</fullName>
    </recommendedName>
</protein>
<dbReference type="InterPro" id="IPR005495">
    <property type="entry name" value="LptG/LptF_permease"/>
</dbReference>
<gene>
    <name evidence="13" type="ORF">HRUBRA_01484</name>
</gene>
<comment type="function">
    <text evidence="1">Part of the ABC transporter complex LptBFG involved in the translocation of lipopolysaccharide (LPS) from the inner membrane to the outer membrane.</text>
</comment>
<dbReference type="Pfam" id="PF03739">
    <property type="entry name" value="LptF_LptG"/>
    <property type="match status" value="1"/>
</dbReference>
<accession>A0A095WZB5</accession>
<evidence type="ECO:0000256" key="8">
    <source>
        <dbReference type="ARBA" id="ARBA00022692"/>
    </source>
</evidence>
<dbReference type="InterPro" id="IPR030922">
    <property type="entry name" value="LptF"/>
</dbReference>